<dbReference type="RefSeq" id="XP_022240264.1">
    <property type="nucleotide sequence ID" value="XM_022384556.1"/>
</dbReference>
<dbReference type="GeneID" id="106458369"/>
<feature type="region of interest" description="Disordered" evidence="1">
    <location>
        <begin position="1"/>
        <end position="23"/>
    </location>
</feature>
<organism evidence="2 3">
    <name type="scientific">Limulus polyphemus</name>
    <name type="common">Atlantic horseshoe crab</name>
    <dbReference type="NCBI Taxonomy" id="6850"/>
    <lineage>
        <taxon>Eukaryota</taxon>
        <taxon>Metazoa</taxon>
        <taxon>Ecdysozoa</taxon>
        <taxon>Arthropoda</taxon>
        <taxon>Chelicerata</taxon>
        <taxon>Merostomata</taxon>
        <taxon>Xiphosura</taxon>
        <taxon>Limulidae</taxon>
        <taxon>Limulus</taxon>
    </lineage>
</organism>
<proteinExistence type="predicted"/>
<dbReference type="PANTHER" id="PTHR21533">
    <property type="entry name" value="LEUCINE-RICH PROTEIN"/>
    <property type="match status" value="1"/>
</dbReference>
<dbReference type="PANTHER" id="PTHR21533:SF19">
    <property type="entry name" value="LEUCINE-RICH PROTEIN"/>
    <property type="match status" value="1"/>
</dbReference>
<dbReference type="Pfam" id="PF14645">
    <property type="entry name" value="Chibby"/>
    <property type="match status" value="1"/>
</dbReference>
<keyword evidence="2" id="KW-1185">Reference proteome</keyword>
<feature type="region of interest" description="Disordered" evidence="1">
    <location>
        <begin position="119"/>
        <end position="138"/>
    </location>
</feature>
<sequence length="138" mass="16023">MPLLGNKFSPKRTTPRKSSSLSNITHDLDPAYIQEELGVNYGPIKLQLGNQLAKFVNGQWIIDSKRSNASLKETEELKQQNKQLIEENNLLKYKLEIMLDLLTEKTLELHLQENEIEESTKRRLMEQSKSQSMLNRIK</sequence>
<reference evidence="3" key="1">
    <citation type="submission" date="2025-08" db="UniProtKB">
        <authorList>
            <consortium name="RefSeq"/>
        </authorList>
    </citation>
    <scope>IDENTIFICATION</scope>
    <source>
        <tissue evidence="3">Muscle</tissue>
    </source>
</reference>
<evidence type="ECO:0000313" key="3">
    <source>
        <dbReference type="RefSeq" id="XP_022240264.1"/>
    </source>
</evidence>
<protein>
    <submittedName>
        <fullName evidence="3">Protein chibby homolog 1-like</fullName>
    </submittedName>
</protein>
<dbReference type="CDD" id="cd07429">
    <property type="entry name" value="Cby_like"/>
    <property type="match status" value="1"/>
</dbReference>
<name>A0ABM1S9F9_LIMPO</name>
<dbReference type="Proteomes" id="UP000694941">
    <property type="component" value="Unplaced"/>
</dbReference>
<evidence type="ECO:0000256" key="1">
    <source>
        <dbReference type="SAM" id="MobiDB-lite"/>
    </source>
</evidence>
<dbReference type="InterPro" id="IPR028118">
    <property type="entry name" value="Chibby_fam"/>
</dbReference>
<feature type="compositionally biased region" description="Polar residues" evidence="1">
    <location>
        <begin position="127"/>
        <end position="138"/>
    </location>
</feature>
<gene>
    <name evidence="3" type="primary">LOC106458369</name>
</gene>
<evidence type="ECO:0000313" key="2">
    <source>
        <dbReference type="Proteomes" id="UP000694941"/>
    </source>
</evidence>
<accession>A0ABM1S9F9</accession>